<dbReference type="EMBL" id="JAVXUO010002327">
    <property type="protein sequence ID" value="KAK2974207.1"/>
    <property type="molecule type" value="Genomic_DNA"/>
</dbReference>
<dbReference type="PANTHER" id="PTHR47025">
    <property type="entry name" value="AUTOIMMUNE REGULATOR"/>
    <property type="match status" value="1"/>
</dbReference>
<comment type="subcellular location">
    <subcellularLocation>
        <location evidence="1">Nucleus</location>
    </subcellularLocation>
</comment>
<evidence type="ECO:0000256" key="2">
    <source>
        <dbReference type="ARBA" id="ARBA00023242"/>
    </source>
</evidence>
<dbReference type="PANTHER" id="PTHR47025:SF7">
    <property type="entry name" value="ACYL-COA N-ACYLTRANSFERASE WITH RING_FYVE_PHD-TYPE ZINC FINGER DOMAIN-CONTAINING PROTEIN"/>
    <property type="match status" value="1"/>
</dbReference>
<dbReference type="AlphaFoldDB" id="A0AA88UGC3"/>
<dbReference type="InterPro" id="IPR032308">
    <property type="entry name" value="TDBD"/>
</dbReference>
<dbReference type="GO" id="GO:0042393">
    <property type="term" value="F:histone binding"/>
    <property type="evidence" value="ECO:0007669"/>
    <property type="project" value="TreeGrafter"/>
</dbReference>
<reference evidence="4" key="1">
    <citation type="submission" date="2022-12" db="EMBL/GenBank/DDBJ databases">
        <title>Draft genome assemblies for two species of Escallonia (Escalloniales).</title>
        <authorList>
            <person name="Chanderbali A."/>
            <person name="Dervinis C."/>
            <person name="Anghel I."/>
            <person name="Soltis D."/>
            <person name="Soltis P."/>
            <person name="Zapata F."/>
        </authorList>
    </citation>
    <scope>NUCLEOTIDE SEQUENCE</scope>
    <source>
        <strain evidence="4">UCBG92.1500</strain>
        <tissue evidence="4">Leaf</tissue>
    </source>
</reference>
<keyword evidence="2" id="KW-0539">Nucleus</keyword>
<feature type="non-terminal residue" evidence="4">
    <location>
        <position position="88"/>
    </location>
</feature>
<evidence type="ECO:0000256" key="1">
    <source>
        <dbReference type="ARBA" id="ARBA00004123"/>
    </source>
</evidence>
<protein>
    <recommendedName>
        <fullName evidence="3">Tify domain-containing protein</fullName>
    </recommendedName>
</protein>
<feature type="domain" description="Tify" evidence="3">
    <location>
        <begin position="7"/>
        <end position="61"/>
    </location>
</feature>
<evidence type="ECO:0000313" key="6">
    <source>
        <dbReference type="Proteomes" id="UP001187471"/>
    </source>
</evidence>
<evidence type="ECO:0000313" key="4">
    <source>
        <dbReference type="EMBL" id="KAK2974207.1"/>
    </source>
</evidence>
<dbReference type="Pfam" id="PF16135">
    <property type="entry name" value="TDBD"/>
    <property type="match status" value="1"/>
</dbReference>
<dbReference type="GO" id="GO:0003682">
    <property type="term" value="F:chromatin binding"/>
    <property type="evidence" value="ECO:0007669"/>
    <property type="project" value="TreeGrafter"/>
</dbReference>
<organism evidence="4 6">
    <name type="scientific">Escallonia rubra</name>
    <dbReference type="NCBI Taxonomy" id="112253"/>
    <lineage>
        <taxon>Eukaryota</taxon>
        <taxon>Viridiplantae</taxon>
        <taxon>Streptophyta</taxon>
        <taxon>Embryophyta</taxon>
        <taxon>Tracheophyta</taxon>
        <taxon>Spermatophyta</taxon>
        <taxon>Magnoliopsida</taxon>
        <taxon>eudicotyledons</taxon>
        <taxon>Gunneridae</taxon>
        <taxon>Pentapetalae</taxon>
        <taxon>asterids</taxon>
        <taxon>campanulids</taxon>
        <taxon>Escalloniales</taxon>
        <taxon>Escalloniaceae</taxon>
        <taxon>Escallonia</taxon>
    </lineage>
</organism>
<dbReference type="GO" id="GO:0005634">
    <property type="term" value="C:nucleus"/>
    <property type="evidence" value="ECO:0007669"/>
    <property type="project" value="UniProtKB-SubCell"/>
</dbReference>
<accession>A0AA88UGC3</accession>
<gene>
    <name evidence="5" type="ORF">RJ640_014473</name>
    <name evidence="4" type="ORF">RJ640_014475</name>
</gene>
<sequence length="88" mass="9771">SRRELLGIIKDYGYLCGCSICNFSKILSAHEFEIHAGGKSRHPNNHIYLENGKPIYSIIQELRTAPLSIVDEVIKDVAGSSVNEVTLQ</sequence>
<evidence type="ECO:0000259" key="3">
    <source>
        <dbReference type="Pfam" id="PF16135"/>
    </source>
</evidence>
<comment type="caution">
    <text evidence="4">The sequence shown here is derived from an EMBL/GenBank/DDBJ whole genome shotgun (WGS) entry which is preliminary data.</text>
</comment>
<proteinExistence type="predicted"/>
<evidence type="ECO:0000313" key="5">
    <source>
        <dbReference type="EMBL" id="KAK2986140.1"/>
    </source>
</evidence>
<feature type="non-terminal residue" evidence="4">
    <location>
        <position position="1"/>
    </location>
</feature>
<keyword evidence="6" id="KW-1185">Reference proteome</keyword>
<dbReference type="GO" id="GO:0000977">
    <property type="term" value="F:RNA polymerase II transcription regulatory region sequence-specific DNA binding"/>
    <property type="evidence" value="ECO:0007669"/>
    <property type="project" value="TreeGrafter"/>
</dbReference>
<dbReference type="EMBL" id="JAVXUO010001089">
    <property type="protein sequence ID" value="KAK2986140.1"/>
    <property type="molecule type" value="Genomic_DNA"/>
</dbReference>
<name>A0AA88UGC3_9ASTE</name>
<dbReference type="Proteomes" id="UP001187471">
    <property type="component" value="Unassembled WGS sequence"/>
</dbReference>
<dbReference type="GO" id="GO:0045944">
    <property type="term" value="P:positive regulation of transcription by RNA polymerase II"/>
    <property type="evidence" value="ECO:0007669"/>
    <property type="project" value="TreeGrafter"/>
</dbReference>